<name>A0A0J8B1D2_BETVV</name>
<reference evidence="4 5" key="1">
    <citation type="journal article" date="2014" name="Nature">
        <title>The genome of the recently domesticated crop plant sugar beet (Beta vulgaris).</title>
        <authorList>
            <person name="Dohm J.C."/>
            <person name="Minoche A.E."/>
            <person name="Holtgrawe D."/>
            <person name="Capella-Gutierrez S."/>
            <person name="Zakrzewski F."/>
            <person name="Tafer H."/>
            <person name="Rupp O."/>
            <person name="Sorensen T.R."/>
            <person name="Stracke R."/>
            <person name="Reinhardt R."/>
            <person name="Goesmann A."/>
            <person name="Kraft T."/>
            <person name="Schulz B."/>
            <person name="Stadler P.F."/>
            <person name="Schmidt T."/>
            <person name="Gabaldon T."/>
            <person name="Lehrach H."/>
            <person name="Weisshaar B."/>
            <person name="Himmelbauer H."/>
        </authorList>
    </citation>
    <scope>NUCLEOTIDE SEQUENCE [LARGE SCALE GENOMIC DNA]</scope>
    <source>
        <tissue evidence="4">Taproot</tissue>
    </source>
</reference>
<dbReference type="GO" id="GO:0060090">
    <property type="term" value="F:molecular adaptor activity"/>
    <property type="evidence" value="ECO:0007669"/>
    <property type="project" value="TreeGrafter"/>
</dbReference>
<accession>A0A0J8B1D2</accession>
<dbReference type="OrthoDB" id="1710258at2759"/>
<evidence type="ECO:0000256" key="3">
    <source>
        <dbReference type="ARBA" id="ARBA00023306"/>
    </source>
</evidence>
<dbReference type="EMBL" id="KQ090811">
    <property type="protein sequence ID" value="KMS94824.1"/>
    <property type="molecule type" value="Genomic_DNA"/>
</dbReference>
<dbReference type="eggNOG" id="KOG1858">
    <property type="taxonomic scope" value="Eukaryota"/>
</dbReference>
<protein>
    <submittedName>
        <fullName evidence="4">Uncharacterized protein</fullName>
    </submittedName>
</protein>
<dbReference type="GO" id="GO:0031145">
    <property type="term" value="P:anaphase-promoting complex-dependent catabolic process"/>
    <property type="evidence" value="ECO:0007669"/>
    <property type="project" value="TreeGrafter"/>
</dbReference>
<evidence type="ECO:0000256" key="2">
    <source>
        <dbReference type="ARBA" id="ARBA00022776"/>
    </source>
</evidence>
<gene>
    <name evidence="4" type="ORF">BVRB_014980</name>
</gene>
<keyword evidence="5" id="KW-1185">Reference proteome</keyword>
<dbReference type="GO" id="GO:0070979">
    <property type="term" value="P:protein K11-linked ubiquitination"/>
    <property type="evidence" value="ECO:0007669"/>
    <property type="project" value="TreeGrafter"/>
</dbReference>
<keyword evidence="2" id="KW-0498">Mitosis</keyword>
<evidence type="ECO:0000256" key="1">
    <source>
        <dbReference type="ARBA" id="ARBA00022618"/>
    </source>
</evidence>
<keyword evidence="1" id="KW-0132">Cell division</keyword>
<evidence type="ECO:0000313" key="4">
    <source>
        <dbReference type="EMBL" id="KMS94824.1"/>
    </source>
</evidence>
<dbReference type="Proteomes" id="UP000035740">
    <property type="component" value="Unassembled WGS sequence"/>
</dbReference>
<dbReference type="InterPro" id="IPR024990">
    <property type="entry name" value="Apc1"/>
</dbReference>
<dbReference type="Gramene" id="KMS94824">
    <property type="protein sequence ID" value="KMS94824"/>
    <property type="gene ID" value="BVRB_014980"/>
</dbReference>
<dbReference type="GO" id="GO:0051301">
    <property type="term" value="P:cell division"/>
    <property type="evidence" value="ECO:0007669"/>
    <property type="project" value="UniProtKB-KW"/>
</dbReference>
<dbReference type="GO" id="GO:0007091">
    <property type="term" value="P:metaphase/anaphase transition of mitotic cell cycle"/>
    <property type="evidence" value="ECO:0007669"/>
    <property type="project" value="TreeGrafter"/>
</dbReference>
<dbReference type="PANTHER" id="PTHR12827:SF3">
    <property type="entry name" value="ANAPHASE-PROMOTING COMPLEX SUBUNIT 1"/>
    <property type="match status" value="1"/>
</dbReference>
<dbReference type="PANTHER" id="PTHR12827">
    <property type="entry name" value="MEIOTIC CHECKPOINT REGULATOR TSG24 FAMILY MEMBER"/>
    <property type="match status" value="1"/>
</dbReference>
<sequence length="93" mass="10101">MLQVEALAHRTTALPLGRGAFTLATSCTLLTEALIVPKLVLAGRLPAQQNATACWCHMANSSEAVLCILQVDALTEDDKKFMRFVLDFVAQNI</sequence>
<evidence type="ECO:0000313" key="5">
    <source>
        <dbReference type="Proteomes" id="UP000035740"/>
    </source>
</evidence>
<proteinExistence type="predicted"/>
<keyword evidence="3" id="KW-0131">Cell cycle</keyword>
<dbReference type="GO" id="GO:0005680">
    <property type="term" value="C:anaphase-promoting complex"/>
    <property type="evidence" value="ECO:0007669"/>
    <property type="project" value="InterPro"/>
</dbReference>
<organism evidence="4 5">
    <name type="scientific">Beta vulgaris subsp. vulgaris</name>
    <name type="common">Beet</name>
    <dbReference type="NCBI Taxonomy" id="3555"/>
    <lineage>
        <taxon>Eukaryota</taxon>
        <taxon>Viridiplantae</taxon>
        <taxon>Streptophyta</taxon>
        <taxon>Embryophyta</taxon>
        <taxon>Tracheophyta</taxon>
        <taxon>Spermatophyta</taxon>
        <taxon>Magnoliopsida</taxon>
        <taxon>eudicotyledons</taxon>
        <taxon>Gunneridae</taxon>
        <taxon>Pentapetalae</taxon>
        <taxon>Caryophyllales</taxon>
        <taxon>Chenopodiaceae</taxon>
        <taxon>Betoideae</taxon>
        <taxon>Beta</taxon>
    </lineage>
</organism>
<dbReference type="AlphaFoldDB" id="A0A0J8B1D2"/>